<dbReference type="SUPFAM" id="SSF69118">
    <property type="entry name" value="AhpD-like"/>
    <property type="match status" value="1"/>
</dbReference>
<accession>A0A545TUN7</accession>
<evidence type="ECO:0000313" key="1">
    <source>
        <dbReference type="EMBL" id="TQV80926.1"/>
    </source>
</evidence>
<dbReference type="AlphaFoldDB" id="A0A545TUN7"/>
<name>A0A545TUN7_9PROT</name>
<protein>
    <recommendedName>
        <fullName evidence="3">Carboxymuconolactone decarboxylase family protein</fullName>
    </recommendedName>
</protein>
<dbReference type="Proteomes" id="UP000315252">
    <property type="component" value="Unassembled WGS sequence"/>
</dbReference>
<dbReference type="EMBL" id="VHSH01000003">
    <property type="protein sequence ID" value="TQV80926.1"/>
    <property type="molecule type" value="Genomic_DNA"/>
</dbReference>
<evidence type="ECO:0000313" key="2">
    <source>
        <dbReference type="Proteomes" id="UP000315252"/>
    </source>
</evidence>
<proteinExistence type="predicted"/>
<keyword evidence="2" id="KW-1185">Reference proteome</keyword>
<dbReference type="Gene3D" id="1.20.1290.10">
    <property type="entry name" value="AhpD-like"/>
    <property type="match status" value="1"/>
</dbReference>
<gene>
    <name evidence="1" type="ORF">FKG95_12340</name>
</gene>
<comment type="caution">
    <text evidence="1">The sequence shown here is derived from an EMBL/GenBank/DDBJ whole genome shotgun (WGS) entry which is preliminary data.</text>
</comment>
<dbReference type="RefSeq" id="WP_142896640.1">
    <property type="nucleotide sequence ID" value="NZ_ML660054.1"/>
</dbReference>
<reference evidence="1 2" key="1">
    <citation type="submission" date="2019-06" db="EMBL/GenBank/DDBJ databases">
        <title>Whole genome sequence for Rhodospirillaceae sp. R148.</title>
        <authorList>
            <person name="Wang G."/>
        </authorList>
    </citation>
    <scope>NUCLEOTIDE SEQUENCE [LARGE SCALE GENOMIC DNA]</scope>
    <source>
        <strain evidence="1 2">R148</strain>
    </source>
</reference>
<dbReference type="InterPro" id="IPR029032">
    <property type="entry name" value="AhpD-like"/>
</dbReference>
<organism evidence="1 2">
    <name type="scientific">Denitrobaculum tricleocarpae</name>
    <dbReference type="NCBI Taxonomy" id="2591009"/>
    <lineage>
        <taxon>Bacteria</taxon>
        <taxon>Pseudomonadati</taxon>
        <taxon>Pseudomonadota</taxon>
        <taxon>Alphaproteobacteria</taxon>
        <taxon>Rhodospirillales</taxon>
        <taxon>Rhodospirillaceae</taxon>
        <taxon>Denitrobaculum</taxon>
    </lineage>
</organism>
<dbReference type="OrthoDB" id="287782at2"/>
<evidence type="ECO:0008006" key="3">
    <source>
        <dbReference type="Google" id="ProtNLM"/>
    </source>
</evidence>
<sequence>MRAFFARKALKAFGVHYSYDVSYMLQMLRVSPVAFFRFAALTKVAQHRGAVPREAFYAAKIVGALAEDCGPSVQLAVDMAQEAGMSDRCIQAVLTRDLSAMDVDTVIGFRFADALVKRAPEEDDARAVVRQQWGDAGLVELTLATQIGRIFPMVKTGLGFGKACRKVRVGRHSVVVPGRAA</sequence>